<dbReference type="EC" id="2.1.1.-" evidence="10"/>
<comment type="function">
    <text evidence="8 10">Metal-dependent phosphatase that shows phosphatase activity against several substrates, including fructose-1-phosphate and fructose-6-phosphate. Its preference for fructose-1-phosphate, a strong glycating agent that causes DNA damage rather than a canonical yeast metabolite, suggests a damage-control function in hexose phosphate metabolism. Has also been shown to have O-methyltransferase activity that methylates glutamate residues of target proteins to form gamma-glutamyl methyl ester residues. Possibly methylates PCNA, suggesting it is involved in the DNA damage response.</text>
</comment>
<accession>A0AAW2G974</accession>
<dbReference type="InterPro" id="IPR002791">
    <property type="entry name" value="ARMT1-like_metal-bd"/>
</dbReference>
<keyword evidence="10" id="KW-0489">Methyltransferase</keyword>
<dbReference type="EMBL" id="JADYXP020000005">
    <property type="protein sequence ID" value="KAL0124160.1"/>
    <property type="molecule type" value="Genomic_DNA"/>
</dbReference>
<evidence type="ECO:0000256" key="4">
    <source>
        <dbReference type="ARBA" id="ARBA00022596"/>
    </source>
</evidence>
<comment type="similarity">
    <text evidence="3 10">Belongs to the damage-control phosphatase family. Sugar phosphate phosphatase III subfamily.</text>
</comment>
<comment type="catalytic activity">
    <reaction evidence="9 10">
        <text>beta-D-fructose 6-phosphate = dihydroxyacetone + D-glyceraldehyde 3-phosphate</text>
        <dbReference type="Rhea" id="RHEA:28002"/>
        <dbReference type="ChEBI" id="CHEBI:16016"/>
        <dbReference type="ChEBI" id="CHEBI:57634"/>
        <dbReference type="ChEBI" id="CHEBI:59776"/>
    </reaction>
</comment>
<keyword evidence="6 10" id="KW-0378">Hydrolase</keyword>
<evidence type="ECO:0000256" key="3">
    <source>
        <dbReference type="ARBA" id="ARBA00009519"/>
    </source>
</evidence>
<comment type="catalytic activity">
    <reaction evidence="1 10">
        <text>L-glutamyl-[protein] + S-adenosyl-L-methionine = [protein]-L-glutamate 5-O-methyl ester + S-adenosyl-L-homocysteine</text>
        <dbReference type="Rhea" id="RHEA:24452"/>
        <dbReference type="Rhea" id="RHEA-COMP:10208"/>
        <dbReference type="Rhea" id="RHEA-COMP:10311"/>
        <dbReference type="ChEBI" id="CHEBI:29973"/>
        <dbReference type="ChEBI" id="CHEBI:57856"/>
        <dbReference type="ChEBI" id="CHEBI:59789"/>
        <dbReference type="ChEBI" id="CHEBI:82795"/>
    </reaction>
</comment>
<comment type="catalytic activity">
    <reaction evidence="2 10">
        <text>beta-D-fructose 1-phosphate + H2O = D-fructose + phosphate</text>
        <dbReference type="Rhea" id="RHEA:35603"/>
        <dbReference type="ChEBI" id="CHEBI:15377"/>
        <dbReference type="ChEBI" id="CHEBI:37721"/>
        <dbReference type="ChEBI" id="CHEBI:43474"/>
        <dbReference type="ChEBI" id="CHEBI:138881"/>
    </reaction>
</comment>
<keyword evidence="10" id="KW-0808">Transferase</keyword>
<keyword evidence="5 10" id="KW-0479">Metal-binding</keyword>
<dbReference type="SUPFAM" id="SSF111321">
    <property type="entry name" value="AF1104-like"/>
    <property type="match status" value="1"/>
</dbReference>
<dbReference type="GO" id="GO:0051998">
    <property type="term" value="F:protein carboxyl O-methyltransferase activity"/>
    <property type="evidence" value="ECO:0007669"/>
    <property type="project" value="UniProtKB-UniRule"/>
</dbReference>
<evidence type="ECO:0000256" key="9">
    <source>
        <dbReference type="ARBA" id="ARBA00048809"/>
    </source>
</evidence>
<evidence type="ECO:0000256" key="7">
    <source>
        <dbReference type="ARBA" id="ARBA00023211"/>
    </source>
</evidence>
<dbReference type="GO" id="GO:0046872">
    <property type="term" value="F:metal ion binding"/>
    <property type="evidence" value="ECO:0007669"/>
    <property type="project" value="UniProtKB-UniRule"/>
</dbReference>
<proteinExistence type="inferred from homology"/>
<comment type="cofactor">
    <cofactor evidence="10">
        <name>Mn(2+)</name>
        <dbReference type="ChEBI" id="CHEBI:29035"/>
    </cofactor>
    <cofactor evidence="10">
        <name>Ni(2+)</name>
        <dbReference type="ChEBI" id="CHEBI:49786"/>
    </cofactor>
</comment>
<dbReference type="GO" id="GO:0005634">
    <property type="term" value="C:nucleus"/>
    <property type="evidence" value="ECO:0007669"/>
    <property type="project" value="TreeGrafter"/>
</dbReference>
<evidence type="ECO:0000256" key="8">
    <source>
        <dbReference type="ARBA" id="ARBA00045980"/>
    </source>
</evidence>
<evidence type="ECO:0000256" key="2">
    <source>
        <dbReference type="ARBA" id="ARBA00001326"/>
    </source>
</evidence>
<dbReference type="GO" id="GO:0016791">
    <property type="term" value="F:phosphatase activity"/>
    <property type="evidence" value="ECO:0007669"/>
    <property type="project" value="TreeGrafter"/>
</dbReference>
<dbReference type="PANTHER" id="PTHR12260">
    <property type="entry name" value="DAMAGE-CONTROL PHOSPHATASE ARMT1"/>
    <property type="match status" value="1"/>
</dbReference>
<reference evidence="12 13" key="1">
    <citation type="submission" date="2023-03" db="EMBL/GenBank/DDBJ databases">
        <title>High recombination rates correlate with genetic variation in Cardiocondyla obscurior ants.</title>
        <authorList>
            <person name="Errbii M."/>
        </authorList>
    </citation>
    <scope>NUCLEOTIDE SEQUENCE [LARGE SCALE GENOMIC DNA]</scope>
    <source>
        <strain evidence="12">Alpha-2009</strain>
        <tissue evidence="12">Whole body</tissue>
    </source>
</reference>
<dbReference type="Gene3D" id="3.40.50.10880">
    <property type="entry name" value="Uncharacterised protein PF01937, DUF89, domain 3"/>
    <property type="match status" value="1"/>
</dbReference>
<dbReference type="InterPro" id="IPR036075">
    <property type="entry name" value="ARMT-1-like_metal-bd_sf"/>
</dbReference>
<dbReference type="InterPro" id="IPR039763">
    <property type="entry name" value="ARMT1"/>
</dbReference>
<organism evidence="12 13">
    <name type="scientific">Cardiocondyla obscurior</name>
    <dbReference type="NCBI Taxonomy" id="286306"/>
    <lineage>
        <taxon>Eukaryota</taxon>
        <taxon>Metazoa</taxon>
        <taxon>Ecdysozoa</taxon>
        <taxon>Arthropoda</taxon>
        <taxon>Hexapoda</taxon>
        <taxon>Insecta</taxon>
        <taxon>Pterygota</taxon>
        <taxon>Neoptera</taxon>
        <taxon>Endopterygota</taxon>
        <taxon>Hymenoptera</taxon>
        <taxon>Apocrita</taxon>
        <taxon>Aculeata</taxon>
        <taxon>Formicoidea</taxon>
        <taxon>Formicidae</taxon>
        <taxon>Myrmicinae</taxon>
        <taxon>Cardiocondyla</taxon>
    </lineage>
</organism>
<feature type="domain" description="Damage-control phosphatase ARMT1-like metal-binding" evidence="11">
    <location>
        <begin position="146"/>
        <end position="360"/>
    </location>
</feature>
<name>A0AAW2G974_9HYME</name>
<evidence type="ECO:0000259" key="11">
    <source>
        <dbReference type="Pfam" id="PF01937"/>
    </source>
</evidence>
<keyword evidence="7 10" id="KW-0464">Manganese</keyword>
<dbReference type="EC" id="3.1.3.-" evidence="10"/>
<keyword evidence="13" id="KW-1185">Reference proteome</keyword>
<dbReference type="Proteomes" id="UP001430953">
    <property type="component" value="Unassembled WGS sequence"/>
</dbReference>
<evidence type="ECO:0000256" key="1">
    <source>
        <dbReference type="ARBA" id="ARBA00000807"/>
    </source>
</evidence>
<evidence type="ECO:0000256" key="10">
    <source>
        <dbReference type="RuleBase" id="RU367030"/>
    </source>
</evidence>
<dbReference type="GO" id="GO:0032259">
    <property type="term" value="P:methylation"/>
    <property type="evidence" value="ECO:0007669"/>
    <property type="project" value="UniProtKB-KW"/>
</dbReference>
<comment type="domain">
    <text evidence="10">Subfamily III proteins have a conserved RTxK motif about 40-50 residues from the C-terminus; the threonine may be replaced by serine or cysteine.</text>
</comment>
<evidence type="ECO:0000256" key="6">
    <source>
        <dbReference type="ARBA" id="ARBA00022801"/>
    </source>
</evidence>
<sequence>MTQNDPRIPNLQDTVTPFSRQLCGIYKRSYAHVTIRDRMPVILTKIVDTLCQNKSKIIATYGPDAEEDIKEIIGFISQLKNEIVTNKALKPLRLNTTVINDAEEWNKYLEDRTSIEANIPTWFNTRWLYCETYMYRVLAQEIRLTYDLSATSGSSCSKTGNPLTIVEHLKKNILVNDWEIVWDTVNKKMKENDDIHIVLDNAGYELFTDLCLAAFLVTIAPTTKITFHAKLYPWYVSDTTVRDFQWTLDYMTKLNDHPNIQLLGTMFTNLTDRQVWCIKDEPYWTGPYDFRRIIDKGKNIYAEFADAKLVIFKGDLNYRKLLGDVNYPYDTSFATALKTFQPTNILSLRTMKSDICIGLSTNIAKLFIEDYMKLTAGEYGLIEAAMFKI</sequence>
<dbReference type="PANTHER" id="PTHR12260:SF6">
    <property type="entry name" value="DAMAGE-CONTROL PHOSPHATASE ARMT1"/>
    <property type="match status" value="1"/>
</dbReference>
<dbReference type="GO" id="GO:0006974">
    <property type="term" value="P:DNA damage response"/>
    <property type="evidence" value="ECO:0007669"/>
    <property type="project" value="TreeGrafter"/>
</dbReference>
<comment type="caution">
    <text evidence="12">The sequence shown here is derived from an EMBL/GenBank/DDBJ whole genome shotgun (WGS) entry which is preliminary data.</text>
</comment>
<dbReference type="AlphaFoldDB" id="A0AAW2G974"/>
<keyword evidence="4" id="KW-0533">Nickel</keyword>
<dbReference type="Gene3D" id="1.20.930.60">
    <property type="match status" value="1"/>
</dbReference>
<dbReference type="Pfam" id="PF01937">
    <property type="entry name" value="ARMT1-like_dom"/>
    <property type="match status" value="1"/>
</dbReference>
<evidence type="ECO:0000256" key="5">
    <source>
        <dbReference type="ARBA" id="ARBA00022723"/>
    </source>
</evidence>
<protein>
    <recommendedName>
        <fullName evidence="10">Sugar phosphate phosphatase</fullName>
        <ecNumber evidence="10">2.1.1.-</ecNumber>
        <ecNumber evidence="10">3.1.3.-</ecNumber>
    </recommendedName>
</protein>
<evidence type="ECO:0000313" key="12">
    <source>
        <dbReference type="EMBL" id="KAL0124160.1"/>
    </source>
</evidence>
<gene>
    <name evidence="12" type="ORF">PUN28_006175</name>
</gene>
<evidence type="ECO:0000313" key="13">
    <source>
        <dbReference type="Proteomes" id="UP001430953"/>
    </source>
</evidence>